<name>A0AA86QUG1_9EUKA</name>
<sequence>MPFNHDSGKMYGVIRAKEAAYLKNNYKNKAEILHQAIRIKNLQDLVIEASERNDEQEQPVIDQFAANNEIQVLQEQDNNLFTQKKINLVSMQIRSTAATEYYLKNTTDRKRSCNIRTIMAWKAKMYDNIFEKDKLNVENFINTVLNISKYRQMLNVSAKTFVDGVLTVDAMSHVIRIASNALHAVVKKKNISKKALEQSSYGFTILFCPINPNLKSQLVHYQVHKTGQAFEKLFQILQKIKEKLLYHRLRVIGNCFDGDNKARQLLTAPVFELIKQKMNKMIVKQQITSYQEVYPVKPWKDFMASAPDLCHIYKRLFSRLLTYDLIFAFLPNSVPISKSQIHQLLPHIPDKVFVQTATSRLSDTIPLNLYTFSNLKILETQSQLPLAKETYCYLLLCLPAAAVFHNTSALGFAELIYIVFHVCYAYYDHFYSSQKTGQIDDSDDEDDNVKKLKQSTPKLLFTKDQLVDYITILAFFLRITTKYDIISMLHVGTYKNELMHSTIRRISTGDNSTQRIIQTIKAIILKDLLDHSTNYNEAFRREPTKYANVLEGKVQLSTKRMVELRRIAHTLMYFISGASNNPIKVKYWYSGHKKVNKNFSVITDFCKLHGMYEWSIVGKKKVIKDYVPGLDVTAAEAKGIMGMNIVAAKQSQLTRHKQKLIEEEEYKDNQ</sequence>
<dbReference type="Proteomes" id="UP001642409">
    <property type="component" value="Unassembled WGS sequence"/>
</dbReference>
<evidence type="ECO:0000313" key="3">
    <source>
        <dbReference type="Proteomes" id="UP001642409"/>
    </source>
</evidence>
<keyword evidence="3" id="KW-1185">Reference proteome</keyword>
<evidence type="ECO:0000313" key="2">
    <source>
        <dbReference type="EMBL" id="CAL6069814.1"/>
    </source>
</evidence>
<dbReference type="EMBL" id="CAXDID020000280">
    <property type="protein sequence ID" value="CAL6069814.1"/>
    <property type="molecule type" value="Genomic_DNA"/>
</dbReference>
<accession>A0AA86QUG1</accession>
<proteinExistence type="predicted"/>
<reference evidence="2 3" key="2">
    <citation type="submission" date="2024-07" db="EMBL/GenBank/DDBJ databases">
        <authorList>
            <person name="Akdeniz Z."/>
        </authorList>
    </citation>
    <scope>NUCLEOTIDE SEQUENCE [LARGE SCALE GENOMIC DNA]</scope>
</reference>
<comment type="caution">
    <text evidence="1">The sequence shown here is derived from an EMBL/GenBank/DDBJ whole genome shotgun (WGS) entry which is preliminary data.</text>
</comment>
<gene>
    <name evidence="1" type="ORF">HINF_LOCUS52018</name>
    <name evidence="2" type="ORF">HINF_LOCUS54157</name>
</gene>
<evidence type="ECO:0000313" key="1">
    <source>
        <dbReference type="EMBL" id="CAI9964373.1"/>
    </source>
</evidence>
<dbReference type="AlphaFoldDB" id="A0AA86QUG1"/>
<dbReference type="EMBL" id="CATOUU010000976">
    <property type="protein sequence ID" value="CAI9964373.1"/>
    <property type="molecule type" value="Genomic_DNA"/>
</dbReference>
<reference evidence="1" key="1">
    <citation type="submission" date="2023-06" db="EMBL/GenBank/DDBJ databases">
        <authorList>
            <person name="Kurt Z."/>
        </authorList>
    </citation>
    <scope>NUCLEOTIDE SEQUENCE</scope>
</reference>
<organism evidence="1">
    <name type="scientific">Hexamita inflata</name>
    <dbReference type="NCBI Taxonomy" id="28002"/>
    <lineage>
        <taxon>Eukaryota</taxon>
        <taxon>Metamonada</taxon>
        <taxon>Diplomonadida</taxon>
        <taxon>Hexamitidae</taxon>
        <taxon>Hexamitinae</taxon>
        <taxon>Hexamita</taxon>
    </lineage>
</organism>
<protein>
    <submittedName>
        <fullName evidence="1">Uncharacterized protein</fullName>
    </submittedName>
</protein>